<keyword evidence="2" id="KW-0472">Membrane</keyword>
<evidence type="ECO:0000256" key="1">
    <source>
        <dbReference type="SAM" id="MobiDB-lite"/>
    </source>
</evidence>
<evidence type="ECO:0008006" key="6">
    <source>
        <dbReference type="Google" id="ProtNLM"/>
    </source>
</evidence>
<comment type="caution">
    <text evidence="4">The sequence shown here is derived from an EMBL/GenBank/DDBJ whole genome shotgun (WGS) entry which is preliminary data.</text>
</comment>
<reference evidence="4" key="1">
    <citation type="journal article" date="2023" name="Science">
        <title>Genome structures resolve the early diversification of teleost fishes.</title>
        <authorList>
            <person name="Parey E."/>
            <person name="Louis A."/>
            <person name="Montfort J."/>
            <person name="Bouchez O."/>
            <person name="Roques C."/>
            <person name="Iampietro C."/>
            <person name="Lluch J."/>
            <person name="Castinel A."/>
            <person name="Donnadieu C."/>
            <person name="Desvignes T."/>
            <person name="Floi Bucao C."/>
            <person name="Jouanno E."/>
            <person name="Wen M."/>
            <person name="Mejri S."/>
            <person name="Dirks R."/>
            <person name="Jansen H."/>
            <person name="Henkel C."/>
            <person name="Chen W.J."/>
            <person name="Zahm M."/>
            <person name="Cabau C."/>
            <person name="Klopp C."/>
            <person name="Thompson A.W."/>
            <person name="Robinson-Rechavi M."/>
            <person name="Braasch I."/>
            <person name="Lecointre G."/>
            <person name="Bobe J."/>
            <person name="Postlethwait J.H."/>
            <person name="Berthelot C."/>
            <person name="Roest Crollius H."/>
            <person name="Guiguen Y."/>
        </authorList>
    </citation>
    <scope>NUCLEOTIDE SEQUENCE</scope>
    <source>
        <strain evidence="4">WJC10195</strain>
    </source>
</reference>
<organism evidence="4 5">
    <name type="scientific">Synaphobranchus kaupii</name>
    <name type="common">Kaup's arrowtooth eel</name>
    <dbReference type="NCBI Taxonomy" id="118154"/>
    <lineage>
        <taxon>Eukaryota</taxon>
        <taxon>Metazoa</taxon>
        <taxon>Chordata</taxon>
        <taxon>Craniata</taxon>
        <taxon>Vertebrata</taxon>
        <taxon>Euteleostomi</taxon>
        <taxon>Actinopterygii</taxon>
        <taxon>Neopterygii</taxon>
        <taxon>Teleostei</taxon>
        <taxon>Anguilliformes</taxon>
        <taxon>Synaphobranchidae</taxon>
        <taxon>Synaphobranchus</taxon>
    </lineage>
</organism>
<feature type="transmembrane region" description="Helical" evidence="2">
    <location>
        <begin position="208"/>
        <end position="229"/>
    </location>
</feature>
<protein>
    <recommendedName>
        <fullName evidence="6">LRRN4 C-terminal-like protein</fullName>
    </recommendedName>
</protein>
<sequence>MAATAIPSLSLLIISLLLLNGYLANPTKAPDGNYTSAKPPVTPFRIRYVTALTDYDYKEDEEENIRTHNSQPQAPTQKTSQPCDYDPCQDQQVPCSQLSALSGCLCPGVTGPQERPEAPSLGKIVQEGSETVVTWCAPPSTVSSYRVTVDDGQPLVFGERLRRAALGELEAGTRVCVEAVNKAGASGPSPGSCREYEPQGGGGSSLKAGVIGGGLGFLLLLSLAALLLWKYNTCRKPGSDSEGLGNISYSSEGPL</sequence>
<name>A0A9Q1EFN6_SYNKA</name>
<dbReference type="InterPro" id="IPR003961">
    <property type="entry name" value="FN3_dom"/>
</dbReference>
<accession>A0A9Q1EFN6</accession>
<feature type="region of interest" description="Disordered" evidence="1">
    <location>
        <begin position="60"/>
        <end position="81"/>
    </location>
</feature>
<dbReference type="SUPFAM" id="SSF49265">
    <property type="entry name" value="Fibronectin type III"/>
    <property type="match status" value="1"/>
</dbReference>
<evidence type="ECO:0000256" key="3">
    <source>
        <dbReference type="SAM" id="SignalP"/>
    </source>
</evidence>
<dbReference type="CDD" id="cd00063">
    <property type="entry name" value="FN3"/>
    <property type="match status" value="1"/>
</dbReference>
<keyword evidence="5" id="KW-1185">Reference proteome</keyword>
<feature type="compositionally biased region" description="Polar residues" evidence="1">
    <location>
        <begin position="67"/>
        <end position="80"/>
    </location>
</feature>
<gene>
    <name evidence="4" type="ORF">SKAU_G00369090</name>
</gene>
<dbReference type="InterPro" id="IPR036116">
    <property type="entry name" value="FN3_sf"/>
</dbReference>
<feature type="chain" id="PRO_5040231532" description="LRRN4 C-terminal-like protein" evidence="3">
    <location>
        <begin position="25"/>
        <end position="255"/>
    </location>
</feature>
<feature type="signal peptide" evidence="3">
    <location>
        <begin position="1"/>
        <end position="24"/>
    </location>
</feature>
<proteinExistence type="predicted"/>
<keyword evidence="2" id="KW-1133">Transmembrane helix</keyword>
<dbReference type="Proteomes" id="UP001152622">
    <property type="component" value="Chromosome 18"/>
</dbReference>
<dbReference type="EMBL" id="JAINUF010000018">
    <property type="protein sequence ID" value="KAJ8337943.1"/>
    <property type="molecule type" value="Genomic_DNA"/>
</dbReference>
<dbReference type="OrthoDB" id="8824963at2759"/>
<evidence type="ECO:0000313" key="5">
    <source>
        <dbReference type="Proteomes" id="UP001152622"/>
    </source>
</evidence>
<dbReference type="AlphaFoldDB" id="A0A9Q1EFN6"/>
<keyword evidence="3" id="KW-0732">Signal</keyword>
<evidence type="ECO:0000256" key="2">
    <source>
        <dbReference type="SAM" id="Phobius"/>
    </source>
</evidence>
<evidence type="ECO:0000313" key="4">
    <source>
        <dbReference type="EMBL" id="KAJ8337943.1"/>
    </source>
</evidence>
<keyword evidence="2" id="KW-0812">Transmembrane</keyword>